<feature type="region of interest" description="Disordered" evidence="1">
    <location>
        <begin position="1"/>
        <end position="136"/>
    </location>
</feature>
<protein>
    <submittedName>
        <fullName evidence="2">Uncharacterized protein</fullName>
    </submittedName>
</protein>
<name>A0ABD0MBL8_CIRMR</name>
<organism evidence="2 3">
    <name type="scientific">Cirrhinus mrigala</name>
    <name type="common">Mrigala</name>
    <dbReference type="NCBI Taxonomy" id="683832"/>
    <lineage>
        <taxon>Eukaryota</taxon>
        <taxon>Metazoa</taxon>
        <taxon>Chordata</taxon>
        <taxon>Craniata</taxon>
        <taxon>Vertebrata</taxon>
        <taxon>Euteleostomi</taxon>
        <taxon>Actinopterygii</taxon>
        <taxon>Neopterygii</taxon>
        <taxon>Teleostei</taxon>
        <taxon>Ostariophysi</taxon>
        <taxon>Cypriniformes</taxon>
        <taxon>Cyprinidae</taxon>
        <taxon>Labeoninae</taxon>
        <taxon>Labeonini</taxon>
        <taxon>Cirrhinus</taxon>
    </lineage>
</organism>
<keyword evidence="3" id="KW-1185">Reference proteome</keyword>
<sequence length="136" mass="15220">GQEEDLWYKPREGQDFQPASHSGEMEKRQTAISSSSERDKGTLPNDTQRSECATCEGKDTNRTTFVLSLSPVREETETDQPVLSLRPTRVRQQQIPSLQVLGQQQIQPHSEPPVCEERDTLRSESSSSETTTDAAS</sequence>
<accession>A0ABD0MBL8</accession>
<evidence type="ECO:0000313" key="3">
    <source>
        <dbReference type="Proteomes" id="UP001529510"/>
    </source>
</evidence>
<evidence type="ECO:0000256" key="1">
    <source>
        <dbReference type="SAM" id="MobiDB-lite"/>
    </source>
</evidence>
<feature type="compositionally biased region" description="Polar residues" evidence="1">
    <location>
        <begin position="90"/>
        <end position="108"/>
    </location>
</feature>
<dbReference type="Proteomes" id="UP001529510">
    <property type="component" value="Unassembled WGS sequence"/>
</dbReference>
<gene>
    <name evidence="2" type="ORF">M9458_057158</name>
</gene>
<dbReference type="EMBL" id="JAMKFB020000740">
    <property type="protein sequence ID" value="KAL0147530.1"/>
    <property type="molecule type" value="Genomic_DNA"/>
</dbReference>
<comment type="caution">
    <text evidence="2">The sequence shown here is derived from an EMBL/GenBank/DDBJ whole genome shotgun (WGS) entry which is preliminary data.</text>
</comment>
<reference evidence="2 3" key="1">
    <citation type="submission" date="2024-05" db="EMBL/GenBank/DDBJ databases">
        <title>Genome sequencing and assembly of Indian major carp, Cirrhinus mrigala (Hamilton, 1822).</title>
        <authorList>
            <person name="Mohindra V."/>
            <person name="Chowdhury L.M."/>
            <person name="Lal K."/>
            <person name="Jena J.K."/>
        </authorList>
    </citation>
    <scope>NUCLEOTIDE SEQUENCE [LARGE SCALE GENOMIC DNA]</scope>
    <source>
        <strain evidence="2">CM1030</strain>
        <tissue evidence="2">Blood</tissue>
    </source>
</reference>
<feature type="compositionally biased region" description="Low complexity" evidence="1">
    <location>
        <begin position="123"/>
        <end position="136"/>
    </location>
</feature>
<evidence type="ECO:0000313" key="2">
    <source>
        <dbReference type="EMBL" id="KAL0147530.1"/>
    </source>
</evidence>
<feature type="compositionally biased region" description="Basic and acidic residues" evidence="1">
    <location>
        <begin position="1"/>
        <end position="14"/>
    </location>
</feature>
<proteinExistence type="predicted"/>
<feature type="non-terminal residue" evidence="2">
    <location>
        <position position="1"/>
    </location>
</feature>
<dbReference type="AlphaFoldDB" id="A0ABD0MBL8"/>